<reference evidence="9" key="1">
    <citation type="submission" date="2019-06" db="EMBL/GenBank/DDBJ databases">
        <authorList>
            <person name="Oh B.S."/>
        </authorList>
    </citation>
    <scope>NUCLEOTIDE SEQUENCE [LARGE SCALE GENOMIC DNA]</scope>
    <source>
        <strain evidence="9">KGMB03119</strain>
    </source>
</reference>
<feature type="transmembrane region" description="Helical" evidence="7">
    <location>
        <begin position="347"/>
        <end position="368"/>
    </location>
</feature>
<evidence type="ECO:0000256" key="3">
    <source>
        <dbReference type="ARBA" id="ARBA00022475"/>
    </source>
</evidence>
<keyword evidence="2" id="KW-0813">Transport</keyword>
<dbReference type="InterPro" id="IPR000060">
    <property type="entry name" value="BCCT_transptr"/>
</dbReference>
<dbReference type="PANTHER" id="PTHR30047:SF12">
    <property type="entry name" value="BCCT-FAMILY TRANSPORTER"/>
    <property type="match status" value="1"/>
</dbReference>
<evidence type="ECO:0000256" key="4">
    <source>
        <dbReference type="ARBA" id="ARBA00022692"/>
    </source>
</evidence>
<dbReference type="Pfam" id="PF02028">
    <property type="entry name" value="BCCT"/>
    <property type="match status" value="1"/>
</dbReference>
<keyword evidence="3" id="KW-1003">Cell membrane</keyword>
<feature type="transmembrane region" description="Helical" evidence="7">
    <location>
        <begin position="189"/>
        <end position="209"/>
    </location>
</feature>
<name>A0ABX5VEI8_9BURK</name>
<keyword evidence="9" id="KW-1185">Reference proteome</keyword>
<accession>A0ABX5VEI8</accession>
<evidence type="ECO:0000256" key="2">
    <source>
        <dbReference type="ARBA" id="ARBA00022448"/>
    </source>
</evidence>
<comment type="subcellular location">
    <subcellularLocation>
        <location evidence="1">Cell membrane</location>
        <topology evidence="1">Multi-pass membrane protein</topology>
    </subcellularLocation>
</comment>
<sequence>MFTHASKPLIALTLALLAATIAAILAAPESVVALLRGTYGFLTTSLAWLFLLLGVIFAVLAVLAMTTRWGDIRMGGRDAKPEYSTFTWIAMNICNALAAGILIFGTVEWMFYVNTPPFGLEPGSVEAYEYASAYGMFHWGFSAWAFYLIPGLAIGYLYWNKGAASLRMSDLARPLIGSGETFASRLGGFLLDAIVVFGYFAAIMTTVGIGTPVMGEILSDVFGIENSFALKLGVIIVFCTFFTLSASKSIARGMGRISDFNVKLGLAFFAFLLIAGDTGFMLNNTVMSIGTNIREFVRMSFNSDAIGNTGFVQSWTIFYWAWYVAIAFLCANWIARTSYGRTFREIAVSNCIWAPLACWLSFSTLGNYGMGQELFHGLEVSSAINEVGSAGATLMVLQTLPFPKVAALVFLVLVFFNLATSATGSGIALSLYTAKGLGPRDEPDRRLTLFWCVLFLVMPVGILLLERAIPGLNVLSTIQSMITVSSIPVFFVLMTLFIAFIRVIRADIRSGAVTKAVSPSRAWRWTDDALPPEVMKTAPEPAKPEA</sequence>
<feature type="transmembrane region" description="Helical" evidence="7">
    <location>
        <begin position="229"/>
        <end position="250"/>
    </location>
</feature>
<evidence type="ECO:0000256" key="1">
    <source>
        <dbReference type="ARBA" id="ARBA00004651"/>
    </source>
</evidence>
<feature type="transmembrane region" description="Helical" evidence="7">
    <location>
        <begin position="317"/>
        <end position="335"/>
    </location>
</feature>
<feature type="transmembrane region" description="Helical" evidence="7">
    <location>
        <begin position="405"/>
        <end position="434"/>
    </location>
</feature>
<feature type="transmembrane region" description="Helical" evidence="7">
    <location>
        <begin position="446"/>
        <end position="465"/>
    </location>
</feature>
<evidence type="ECO:0000256" key="6">
    <source>
        <dbReference type="ARBA" id="ARBA00023136"/>
    </source>
</evidence>
<feature type="transmembrane region" description="Helical" evidence="7">
    <location>
        <begin position="262"/>
        <end position="282"/>
    </location>
</feature>
<evidence type="ECO:0000256" key="7">
    <source>
        <dbReference type="SAM" id="Phobius"/>
    </source>
</evidence>
<evidence type="ECO:0000256" key="5">
    <source>
        <dbReference type="ARBA" id="ARBA00022989"/>
    </source>
</evidence>
<feature type="transmembrane region" description="Helical" evidence="7">
    <location>
        <begin position="477"/>
        <end position="501"/>
    </location>
</feature>
<evidence type="ECO:0000313" key="9">
    <source>
        <dbReference type="Proteomes" id="UP000308889"/>
    </source>
</evidence>
<feature type="transmembrane region" description="Helical" evidence="7">
    <location>
        <begin position="42"/>
        <end position="65"/>
    </location>
</feature>
<evidence type="ECO:0000313" key="8">
    <source>
        <dbReference type="EMBL" id="QDA53723.1"/>
    </source>
</evidence>
<keyword evidence="5 7" id="KW-1133">Transmembrane helix</keyword>
<gene>
    <name evidence="8" type="ORF">FG381_01500</name>
</gene>
<keyword evidence="6 7" id="KW-0472">Membrane</keyword>
<feature type="transmembrane region" description="Helical" evidence="7">
    <location>
        <begin position="86"/>
        <end position="112"/>
    </location>
</feature>
<feature type="transmembrane region" description="Helical" evidence="7">
    <location>
        <begin position="136"/>
        <end position="159"/>
    </location>
</feature>
<dbReference type="EMBL" id="CP040882">
    <property type="protein sequence ID" value="QDA53723.1"/>
    <property type="molecule type" value="Genomic_DNA"/>
</dbReference>
<dbReference type="RefSeq" id="WP_139687208.1">
    <property type="nucleotide sequence ID" value="NZ_CP040882.1"/>
</dbReference>
<organism evidence="8 9">
    <name type="scientific">Sutterella faecalis</name>
    <dbReference type="NCBI Taxonomy" id="2584944"/>
    <lineage>
        <taxon>Bacteria</taxon>
        <taxon>Pseudomonadati</taxon>
        <taxon>Pseudomonadota</taxon>
        <taxon>Betaproteobacteria</taxon>
        <taxon>Burkholderiales</taxon>
        <taxon>Sutterellaceae</taxon>
        <taxon>Sutterella</taxon>
    </lineage>
</organism>
<keyword evidence="4 7" id="KW-0812">Transmembrane</keyword>
<proteinExistence type="predicted"/>
<protein>
    <submittedName>
        <fullName evidence="8">BCCT transporter</fullName>
    </submittedName>
</protein>
<dbReference type="PANTHER" id="PTHR30047">
    <property type="entry name" value="HIGH-AFFINITY CHOLINE TRANSPORT PROTEIN-RELATED"/>
    <property type="match status" value="1"/>
</dbReference>
<dbReference type="Proteomes" id="UP000308889">
    <property type="component" value="Chromosome"/>
</dbReference>